<evidence type="ECO:0000313" key="3">
    <source>
        <dbReference type="EMBL" id="VFU15267.1"/>
    </source>
</evidence>
<gene>
    <name evidence="3" type="ORF">SCFA_400016</name>
</gene>
<dbReference type="EMBL" id="CAADRM010000104">
    <property type="protein sequence ID" value="VFU15267.1"/>
    <property type="molecule type" value="Genomic_DNA"/>
</dbReference>
<keyword evidence="2" id="KW-0812">Transmembrane</keyword>
<protein>
    <submittedName>
        <fullName evidence="3">Uncharacterized protein</fullName>
    </submittedName>
</protein>
<evidence type="ECO:0000256" key="2">
    <source>
        <dbReference type="SAM" id="Phobius"/>
    </source>
</evidence>
<name>A0A485M0N5_9ZZZZ</name>
<keyword evidence="2" id="KW-1133">Transmembrane helix</keyword>
<dbReference type="AlphaFoldDB" id="A0A485M0N5"/>
<proteinExistence type="predicted"/>
<keyword evidence="2" id="KW-0472">Membrane</keyword>
<accession>A0A485M0N5</accession>
<sequence>MAYHGAGECIPAEGLSGPALQVVVDLAGQGEYGIAQVHYIIAGGVAYLADAQQRASGSRQDENKKSRTLYQWPYFEPPHTLPPLWTFFIDENTALKTILDRMPIVFSFLWNQGEAISMGYYIVLLLYMILTIINYKPLSRAVQQIEKYAGSIGAAPGVCIGIQCGASGRLVPVGDLGPGGYGHPAGNRVHPPDQTGKPPHTGGRRRIPTPCPCFTRAACR</sequence>
<reference evidence="3" key="1">
    <citation type="submission" date="2019-03" db="EMBL/GenBank/DDBJ databases">
        <authorList>
            <person name="Hao L."/>
        </authorList>
    </citation>
    <scope>NUCLEOTIDE SEQUENCE</scope>
</reference>
<evidence type="ECO:0000256" key="1">
    <source>
        <dbReference type="SAM" id="MobiDB-lite"/>
    </source>
</evidence>
<feature type="transmembrane region" description="Helical" evidence="2">
    <location>
        <begin position="118"/>
        <end position="135"/>
    </location>
</feature>
<feature type="region of interest" description="Disordered" evidence="1">
    <location>
        <begin position="182"/>
        <end position="208"/>
    </location>
</feature>
<organism evidence="3">
    <name type="scientific">anaerobic digester metagenome</name>
    <dbReference type="NCBI Taxonomy" id="1263854"/>
    <lineage>
        <taxon>unclassified sequences</taxon>
        <taxon>metagenomes</taxon>
        <taxon>ecological metagenomes</taxon>
    </lineage>
</organism>